<feature type="domain" description="RanBP2-type" evidence="4">
    <location>
        <begin position="1158"/>
        <end position="1177"/>
    </location>
</feature>
<evidence type="ECO:0000313" key="6">
    <source>
        <dbReference type="Proteomes" id="UP000682416"/>
    </source>
</evidence>
<keyword evidence="3" id="KW-0862">Zinc</keyword>
<evidence type="ECO:0000259" key="4">
    <source>
        <dbReference type="PROSITE" id="PS01358"/>
    </source>
</evidence>
<dbReference type="EMBL" id="CP074402">
    <property type="protein sequence ID" value="QVJ02791.1"/>
    <property type="molecule type" value="Genomic_DNA"/>
</dbReference>
<accession>A0A975LCT7</accession>
<dbReference type="Proteomes" id="UP000682416">
    <property type="component" value="Chromosome"/>
</dbReference>
<dbReference type="PROSITE" id="PS01358">
    <property type="entry name" value="ZF_RANBP2_1"/>
    <property type="match status" value="1"/>
</dbReference>
<dbReference type="AlphaFoldDB" id="A0A975LCT7"/>
<sequence length="1185" mass="131151">MSSAGQANEAGSVARSNAATYFAVHMLSTRPVEALENYKAIIHVAFETPDPTDDIVLSFDDGSRAFVSAKRKAKYGEPFIDTVDGWVAQLDKHIGDNDLLVLVCEETVEWVRDLSDALTKIRSGAAASSKRHKTALKRLHDHVPTDKRSEIYQRARIVELPRTATSNDGRTLLVLMMDQLVENHAGSGAVSAISECVHDWAGRALGFDAEKLVGAIAARDIVVHADENGTAAAKAAAYRKAVAAYKDTLAITIGRVDLTLLADDLQPIVVENLLANVRVTNPKDKHGIDRELRMVLRRNRRILMVGPPGSGKTLTMRELAGWCATDPDAPIPVPVHLPGLLPRHPDHIVILEDLVALAAIRGPRSGVQQVEKFLSSAIEKGDAILLLDGLDECLDLAPWMADQIRTLLASVPPTVAAVVATRASAEIPAAGIGLQRVNLDRPGDLDQTIDAVLTQCAKVRVSDSEQRRQWLRIRRNWLSDARENQAGMLQVPQLALLVALIVGSTSELAVPKQRAELLHEAVKESVKRWEHKRFSGTPQGKWASDLTPNMLLDGFVVLGRLMEDRDTLPSRTEALDSLSDMLVDSNGWSLSRAQARELSDQVLAFWDTHVAVFVIDENNRLTSRSRVFTEVATALWTKSCPETDLREWASKAIRYYDSEGVVALALGLNPAMVQLLLELGESMSEATLAVSAAVRSGAVVMAPDQIGSLLQQLGQHAIEVESGIKELPKRLIRDDHPLSQLFASRHNGGPASWPLIEELCSLNLDNAQRIQRDEKLAEITLPTQHKSIAKAWISLADAESDDRPLTPDETEVVAKVLARDLPEKIDPIEIDQVLTFTSDGTPDRGIEEVALRATGFLTQLPEGTSEKIYQISKRVSYMDSEKISSALRNIGVETSQWEDQDPFEGIFESLNKQKLEINILDDISSLGDTNTALDKRNRWSLAELSDLIYSTGYLNASNPDLQAAFKRDDATLRRKWLETLGTAYEIDLDRAAAEAKRVREQDTNGLRFPPDWWVISCRRFERMKPLGLKSLNANHQNILLECMHANSHWISSSVLQILANTQPTWDTVAFFELERSTWSPLRAFKCYFLALLVSPEGVQLAAQAVEATEPARRKALQEALQFRSDLDPTGEFKKLLDRDNDLWVRGKSSTEDSAELHWTCRFCAQQNSPNKNSCKNCRVTSDLNS</sequence>
<dbReference type="InterPro" id="IPR003593">
    <property type="entry name" value="AAA+_ATPase"/>
</dbReference>
<dbReference type="KEGG" id="nec:KGD82_11245"/>
<evidence type="ECO:0000313" key="5">
    <source>
        <dbReference type="EMBL" id="QVJ02791.1"/>
    </source>
</evidence>
<dbReference type="InterPro" id="IPR027417">
    <property type="entry name" value="P-loop_NTPase"/>
</dbReference>
<keyword evidence="2" id="KW-0863">Zinc-finger</keyword>
<organism evidence="5 6">
    <name type="scientific">Nocardiopsis eucommiae</name>
    <dbReference type="NCBI Taxonomy" id="2831970"/>
    <lineage>
        <taxon>Bacteria</taxon>
        <taxon>Bacillati</taxon>
        <taxon>Actinomycetota</taxon>
        <taxon>Actinomycetes</taxon>
        <taxon>Streptosporangiales</taxon>
        <taxon>Nocardiopsidaceae</taxon>
        <taxon>Nocardiopsis</taxon>
    </lineage>
</organism>
<evidence type="ECO:0000256" key="2">
    <source>
        <dbReference type="ARBA" id="ARBA00022771"/>
    </source>
</evidence>
<dbReference type="SMART" id="SM00382">
    <property type="entry name" value="AAA"/>
    <property type="match status" value="1"/>
</dbReference>
<gene>
    <name evidence="5" type="ORF">KGD82_11245</name>
</gene>
<dbReference type="GO" id="GO:0008270">
    <property type="term" value="F:zinc ion binding"/>
    <property type="evidence" value="ECO:0007669"/>
    <property type="project" value="UniProtKB-KW"/>
</dbReference>
<dbReference type="SUPFAM" id="SSF52540">
    <property type="entry name" value="P-loop containing nucleoside triphosphate hydrolases"/>
    <property type="match status" value="1"/>
</dbReference>
<evidence type="ECO:0000256" key="3">
    <source>
        <dbReference type="ARBA" id="ARBA00022833"/>
    </source>
</evidence>
<dbReference type="Gene3D" id="3.40.50.300">
    <property type="entry name" value="P-loop containing nucleotide triphosphate hydrolases"/>
    <property type="match status" value="1"/>
</dbReference>
<dbReference type="InterPro" id="IPR001876">
    <property type="entry name" value="Znf_RanBP2"/>
</dbReference>
<protein>
    <recommendedName>
        <fullName evidence="4">RanBP2-type domain-containing protein</fullName>
    </recommendedName>
</protein>
<keyword evidence="6" id="KW-1185">Reference proteome</keyword>
<name>A0A975LCT7_9ACTN</name>
<proteinExistence type="predicted"/>
<keyword evidence="1" id="KW-0479">Metal-binding</keyword>
<reference evidence="5" key="1">
    <citation type="submission" date="2021-05" db="EMBL/GenBank/DDBJ databases">
        <authorList>
            <person name="Kaiqin L."/>
            <person name="Jian G."/>
        </authorList>
    </citation>
    <scope>NUCLEOTIDE SEQUENCE</scope>
    <source>
        <strain evidence="5">HDS5</strain>
    </source>
</reference>
<evidence type="ECO:0000256" key="1">
    <source>
        <dbReference type="ARBA" id="ARBA00022723"/>
    </source>
</evidence>